<keyword evidence="1" id="KW-1133">Transmembrane helix</keyword>
<dbReference type="Proteomes" id="UP000054324">
    <property type="component" value="Unassembled WGS sequence"/>
</dbReference>
<dbReference type="CTD" id="20319176"/>
<organism evidence="2 3">
    <name type="scientific">Opisthorchis viverrini</name>
    <name type="common">Southeast Asian liver fluke</name>
    <dbReference type="NCBI Taxonomy" id="6198"/>
    <lineage>
        <taxon>Eukaryota</taxon>
        <taxon>Metazoa</taxon>
        <taxon>Spiralia</taxon>
        <taxon>Lophotrochozoa</taxon>
        <taxon>Platyhelminthes</taxon>
        <taxon>Trematoda</taxon>
        <taxon>Digenea</taxon>
        <taxon>Opisthorchiida</taxon>
        <taxon>Opisthorchiata</taxon>
        <taxon>Opisthorchiidae</taxon>
        <taxon>Opisthorchis</taxon>
    </lineage>
</organism>
<keyword evidence="3" id="KW-1185">Reference proteome</keyword>
<evidence type="ECO:0000313" key="2">
    <source>
        <dbReference type="EMBL" id="KER28081.1"/>
    </source>
</evidence>
<dbReference type="KEGG" id="ovi:T265_04994"/>
<gene>
    <name evidence="2" type="ORF">T265_04994</name>
</gene>
<dbReference type="RefSeq" id="XP_009168148.1">
    <property type="nucleotide sequence ID" value="XM_009169884.1"/>
</dbReference>
<dbReference type="EMBL" id="KL596707">
    <property type="protein sequence ID" value="KER28081.1"/>
    <property type="molecule type" value="Genomic_DNA"/>
</dbReference>
<dbReference type="OrthoDB" id="6239435at2759"/>
<dbReference type="GeneID" id="20319176"/>
<accession>A0A074ZLZ4</accession>
<keyword evidence="1" id="KW-0812">Transmembrane</keyword>
<dbReference type="AlphaFoldDB" id="A0A074ZLZ4"/>
<proteinExistence type="predicted"/>
<evidence type="ECO:0000313" key="3">
    <source>
        <dbReference type="Proteomes" id="UP000054324"/>
    </source>
</evidence>
<protein>
    <submittedName>
        <fullName evidence="2">Uncharacterized protein</fullName>
    </submittedName>
</protein>
<name>A0A074ZLZ4_OPIVI</name>
<keyword evidence="1" id="KW-0472">Membrane</keyword>
<feature type="transmembrane region" description="Helical" evidence="1">
    <location>
        <begin position="49"/>
        <end position="72"/>
    </location>
</feature>
<reference evidence="2 3" key="1">
    <citation type="submission" date="2013-11" db="EMBL/GenBank/DDBJ databases">
        <title>Opisthorchis viverrini - life in the bile duct.</title>
        <authorList>
            <person name="Young N.D."/>
            <person name="Nagarajan N."/>
            <person name="Lin S.J."/>
            <person name="Korhonen P.K."/>
            <person name="Jex A.R."/>
            <person name="Hall R.S."/>
            <person name="Safavi-Hemami H."/>
            <person name="Kaewkong W."/>
            <person name="Bertrand D."/>
            <person name="Gao S."/>
            <person name="Seet Q."/>
            <person name="Wongkham S."/>
            <person name="Teh B.T."/>
            <person name="Wongkham C."/>
            <person name="Intapan P.M."/>
            <person name="Maleewong W."/>
            <person name="Yang X."/>
            <person name="Hu M."/>
            <person name="Wang Z."/>
            <person name="Hofmann A."/>
            <person name="Sternberg P.W."/>
            <person name="Tan P."/>
            <person name="Wang J."/>
            <person name="Gasser R.B."/>
        </authorList>
    </citation>
    <scope>NUCLEOTIDE SEQUENCE [LARGE SCALE GENOMIC DNA]</scope>
</reference>
<evidence type="ECO:0000256" key="1">
    <source>
        <dbReference type="SAM" id="Phobius"/>
    </source>
</evidence>
<sequence length="397" mass="44626">MIIDVYGAVVGSTGNIGFSMLSTSCHTMGLTEVADHIFGRRFDTSKWPYLRIIIAVATHEALGLGILVGFWVGCYKFQPLRQIIYRAPDPIRASYDRGMAWSSHKLQRVPAYIKHRTDPQRLLISGAESFVLQFAPRRSVVVSTMFYTRTSPEEFPAKHGSPIELMPTATEIVEYILPGLGVTHHQRGSTLTERTKQNHHHLNGLRIHNYGHKREFLDQKVRGSNSTSVSQLPLSMPGQPGSILALALHLCGTEASHRKGATVKRFFWEVFYGLFVNDRKFCSTSLGVSYHFKQSASGKSSCTAPKPTESISLLQFDCRWQSVTAIRLTIRCCITQIFGPTLDLGAFVRKYNEKKRISSFSEYRSSQWAFRDLLITVELLREVLPSSAIKIPSNLSL</sequence>